<comment type="cofactor">
    <cofactor evidence="1">
        <name>biotin</name>
        <dbReference type="ChEBI" id="CHEBI:57586"/>
    </cofactor>
</comment>
<reference evidence="16 17" key="1">
    <citation type="submission" date="2019-04" db="EMBL/GenBank/DDBJ databases">
        <authorList>
            <person name="Hwang J.C."/>
        </authorList>
    </citation>
    <scope>NUCLEOTIDE SEQUENCE [LARGE SCALE GENOMIC DNA]</scope>
    <source>
        <strain evidence="16 17">IMCC35002</strain>
    </source>
</reference>
<dbReference type="InterPro" id="IPR005482">
    <property type="entry name" value="Biotin_COase_C"/>
</dbReference>
<dbReference type="Pfam" id="PF00364">
    <property type="entry name" value="Biotin_lipoyl"/>
    <property type="match status" value="1"/>
</dbReference>
<dbReference type="PROSITE" id="PS50975">
    <property type="entry name" value="ATP_GRASP"/>
    <property type="match status" value="1"/>
</dbReference>
<evidence type="ECO:0000256" key="2">
    <source>
        <dbReference type="ARBA" id="ARBA00003761"/>
    </source>
</evidence>
<evidence type="ECO:0000256" key="1">
    <source>
        <dbReference type="ARBA" id="ARBA00001953"/>
    </source>
</evidence>
<dbReference type="InterPro" id="IPR011761">
    <property type="entry name" value="ATP-grasp"/>
</dbReference>
<dbReference type="FunFam" id="3.30.470.20:FF:000028">
    <property type="entry name" value="Methylcrotonoyl-CoA carboxylase subunit alpha, mitochondrial"/>
    <property type="match status" value="1"/>
</dbReference>
<dbReference type="InterPro" id="IPR011053">
    <property type="entry name" value="Single_hybrid_motif"/>
</dbReference>
<evidence type="ECO:0000256" key="12">
    <source>
        <dbReference type="PROSITE-ProRule" id="PRU00409"/>
    </source>
</evidence>
<comment type="subunit">
    <text evidence="4">Acetyl-CoA carboxylase is a heterohexamer of biotin carboxyl carrier protein, biotin carboxylase and the two subunits of carboxyl transferase in a 2:2 complex.</text>
</comment>
<evidence type="ECO:0000256" key="5">
    <source>
        <dbReference type="ARBA" id="ARBA00017242"/>
    </source>
</evidence>
<feature type="domain" description="Lipoyl-binding" evidence="13">
    <location>
        <begin position="568"/>
        <end position="644"/>
    </location>
</feature>
<keyword evidence="17" id="KW-1185">Reference proteome</keyword>
<evidence type="ECO:0000259" key="13">
    <source>
        <dbReference type="PROSITE" id="PS50968"/>
    </source>
</evidence>
<dbReference type="FunFam" id="3.30.1490.20:FF:000003">
    <property type="entry name" value="acetyl-CoA carboxylase isoform X1"/>
    <property type="match status" value="1"/>
</dbReference>
<evidence type="ECO:0000256" key="9">
    <source>
        <dbReference type="ARBA" id="ARBA00023267"/>
    </source>
</evidence>
<dbReference type="CDD" id="cd06850">
    <property type="entry name" value="biotinyl_domain"/>
    <property type="match status" value="1"/>
</dbReference>
<dbReference type="InterPro" id="IPR050856">
    <property type="entry name" value="Biotin_carboxylase_complex"/>
</dbReference>
<dbReference type="SUPFAM" id="SSF52440">
    <property type="entry name" value="PreATP-grasp domain"/>
    <property type="match status" value="1"/>
</dbReference>
<feature type="domain" description="ATP-grasp" evidence="14">
    <location>
        <begin position="121"/>
        <end position="318"/>
    </location>
</feature>
<keyword evidence="9" id="KW-0092">Biotin</keyword>
<evidence type="ECO:0000256" key="3">
    <source>
        <dbReference type="ARBA" id="ARBA00004956"/>
    </source>
</evidence>
<dbReference type="Pfam" id="PF00289">
    <property type="entry name" value="Biotin_carb_N"/>
    <property type="match status" value="1"/>
</dbReference>
<dbReference type="InterPro" id="IPR016185">
    <property type="entry name" value="PreATP-grasp_dom_sf"/>
</dbReference>
<dbReference type="SUPFAM" id="SSF56059">
    <property type="entry name" value="Glutathione synthetase ATP-binding domain-like"/>
    <property type="match status" value="1"/>
</dbReference>
<evidence type="ECO:0000256" key="10">
    <source>
        <dbReference type="ARBA" id="ARBA00033786"/>
    </source>
</evidence>
<keyword evidence="8 12" id="KW-0067">ATP-binding</keyword>
<evidence type="ECO:0000313" key="17">
    <source>
        <dbReference type="Proteomes" id="UP000305675"/>
    </source>
</evidence>
<protein>
    <recommendedName>
        <fullName evidence="5">Biotin carboxylase</fullName>
    </recommendedName>
    <alternativeName>
        <fullName evidence="10">Acetyl-coenzyme A carboxylase biotin carboxylase subunit A</fullName>
    </alternativeName>
</protein>
<evidence type="ECO:0000256" key="8">
    <source>
        <dbReference type="ARBA" id="ARBA00022840"/>
    </source>
</evidence>
<evidence type="ECO:0000256" key="4">
    <source>
        <dbReference type="ARBA" id="ARBA00011750"/>
    </source>
</evidence>
<name>A0A4U1BQI6_9GAMM</name>
<dbReference type="PROSITE" id="PS00866">
    <property type="entry name" value="CPSASE_1"/>
    <property type="match status" value="1"/>
</dbReference>
<dbReference type="InterPro" id="IPR001882">
    <property type="entry name" value="Biotin_BS"/>
</dbReference>
<evidence type="ECO:0000256" key="7">
    <source>
        <dbReference type="ARBA" id="ARBA00022741"/>
    </source>
</evidence>
<dbReference type="EMBL" id="SWCJ01000002">
    <property type="protein sequence ID" value="TKB57277.1"/>
    <property type="molecule type" value="Genomic_DNA"/>
</dbReference>
<evidence type="ECO:0000313" key="16">
    <source>
        <dbReference type="EMBL" id="TKB57277.1"/>
    </source>
</evidence>
<evidence type="ECO:0000259" key="15">
    <source>
        <dbReference type="PROSITE" id="PS50979"/>
    </source>
</evidence>
<dbReference type="SUPFAM" id="SSF51246">
    <property type="entry name" value="Rudiment single hybrid motif"/>
    <property type="match status" value="1"/>
</dbReference>
<dbReference type="AlphaFoldDB" id="A0A4U1BQI6"/>
<dbReference type="PANTHER" id="PTHR18866:SF33">
    <property type="entry name" value="METHYLCROTONOYL-COA CARBOXYLASE SUBUNIT ALPHA, MITOCHONDRIAL-RELATED"/>
    <property type="match status" value="1"/>
</dbReference>
<dbReference type="Gene3D" id="2.40.50.100">
    <property type="match status" value="1"/>
</dbReference>
<dbReference type="InterPro" id="IPR005481">
    <property type="entry name" value="BC-like_N"/>
</dbReference>
<dbReference type="Pfam" id="PF02785">
    <property type="entry name" value="Biotin_carb_C"/>
    <property type="match status" value="1"/>
</dbReference>
<comment type="function">
    <text evidence="2">This protein is a component of the acetyl coenzyme A carboxylase complex; first, biotin carboxylase catalyzes the carboxylation of the carrier protein and then the transcarboxylase transfers the carboxyl group to form malonyl-CoA.</text>
</comment>
<sequence>MAFTTVLIANRGEIAVRIIRTVQQLGFDAVAIYSDSDRHSPMVTLADSAVYLGADDLSQSYLNIDAIIDAAKRSGADAIHPGYGFLSENADFARRCQEQGITFIGPNPETIALMASKRLAKIAMEQAGVPCIPGYQGINQTDDALINKAQAIGFPVMIKASAGGGGRGMRLVETPEDLVAALTSARAEAKSGFGDDELILEKALTRSRHIEVQIFGDGHGNVVHLGERDCSIQRRHQKVIEEAPSPAVNAALREQLGAAAVLAGQSCQYLGAGTVEFLLDDNNQFYFLEMNTRLQVEHPVTELITGQDLVAWQLKLAAGEPIPLSQSQIPLSGHAIEVRLYAEAPSQGFCPQTGSVLHWAPYSADGIRVDHGLVQNQPIGSQFDPMLAKVIAYGDDREQARCRLIRALKNTSLLGVHTNAAMLINLLNHEVFRQGEATTGFIETEFGSDPSLSQAVIPSWLWALAACVMAQQPNTGGSALNLANPSRLRLKAQEDVAELQMSFDSSGWRVTADGQQHQINLSRDGAAVHASIDGLHQKFTAVNHGQQLWLGYQGQTFQFEEFGYSQSPKNVHDGDGVIRSAMDGVMQRIEVDVNDRVSKGQTLGFMEAMKMEMPLIADGDGIIRQILAQPGQQVKRQQPLIEITHQENDHDHA</sequence>
<organism evidence="16 17">
    <name type="scientific">Ferrimonas aestuarii</name>
    <dbReference type="NCBI Taxonomy" id="2569539"/>
    <lineage>
        <taxon>Bacteria</taxon>
        <taxon>Pseudomonadati</taxon>
        <taxon>Pseudomonadota</taxon>
        <taxon>Gammaproteobacteria</taxon>
        <taxon>Alteromonadales</taxon>
        <taxon>Ferrimonadaceae</taxon>
        <taxon>Ferrimonas</taxon>
    </lineage>
</organism>
<dbReference type="PROSITE" id="PS50979">
    <property type="entry name" value="BC"/>
    <property type="match status" value="1"/>
</dbReference>
<dbReference type="PROSITE" id="PS50968">
    <property type="entry name" value="BIOTINYL_LIPOYL"/>
    <property type="match status" value="1"/>
</dbReference>
<dbReference type="RefSeq" id="WP_136861923.1">
    <property type="nucleotide sequence ID" value="NZ_SWCJ01000002.1"/>
</dbReference>
<dbReference type="SUPFAM" id="SSF51230">
    <property type="entry name" value="Single hybrid motif"/>
    <property type="match status" value="1"/>
</dbReference>
<proteinExistence type="predicted"/>
<feature type="domain" description="Biotin carboxylation" evidence="15">
    <location>
        <begin position="2"/>
        <end position="447"/>
    </location>
</feature>
<comment type="pathway">
    <text evidence="3">Lipid metabolism; malonyl-CoA biosynthesis; malonyl-CoA from acetyl-CoA: step 1/1.</text>
</comment>
<dbReference type="FunFam" id="3.40.50.20:FF:000010">
    <property type="entry name" value="Propionyl-CoA carboxylase subunit alpha"/>
    <property type="match status" value="1"/>
</dbReference>
<dbReference type="PANTHER" id="PTHR18866">
    <property type="entry name" value="CARBOXYLASE:PYRUVATE/ACETYL-COA/PROPIONYL-COA CARBOXYLASE"/>
    <property type="match status" value="1"/>
</dbReference>
<dbReference type="InterPro" id="IPR000089">
    <property type="entry name" value="Biotin_lipoyl"/>
</dbReference>
<comment type="catalytic activity">
    <reaction evidence="11">
        <text>N(6)-biotinyl-L-lysyl-[protein] + hydrogencarbonate + ATP = N(6)-carboxybiotinyl-L-lysyl-[protein] + ADP + phosphate + H(+)</text>
        <dbReference type="Rhea" id="RHEA:13501"/>
        <dbReference type="Rhea" id="RHEA-COMP:10505"/>
        <dbReference type="Rhea" id="RHEA-COMP:10506"/>
        <dbReference type="ChEBI" id="CHEBI:15378"/>
        <dbReference type="ChEBI" id="CHEBI:17544"/>
        <dbReference type="ChEBI" id="CHEBI:30616"/>
        <dbReference type="ChEBI" id="CHEBI:43474"/>
        <dbReference type="ChEBI" id="CHEBI:83144"/>
        <dbReference type="ChEBI" id="CHEBI:83145"/>
        <dbReference type="ChEBI" id="CHEBI:456216"/>
        <dbReference type="EC" id="6.3.4.14"/>
    </reaction>
</comment>
<dbReference type="InterPro" id="IPR005479">
    <property type="entry name" value="CPAse_ATP-bd"/>
</dbReference>
<evidence type="ECO:0000256" key="6">
    <source>
        <dbReference type="ARBA" id="ARBA00022598"/>
    </source>
</evidence>
<dbReference type="InterPro" id="IPR011054">
    <property type="entry name" value="Rudment_hybrid_motif"/>
</dbReference>
<dbReference type="Pfam" id="PF02786">
    <property type="entry name" value="CPSase_L_D2"/>
    <property type="match status" value="1"/>
</dbReference>
<dbReference type="GO" id="GO:0005524">
    <property type="term" value="F:ATP binding"/>
    <property type="evidence" value="ECO:0007669"/>
    <property type="project" value="UniProtKB-UniRule"/>
</dbReference>
<evidence type="ECO:0000256" key="11">
    <source>
        <dbReference type="ARBA" id="ARBA00048600"/>
    </source>
</evidence>
<gene>
    <name evidence="16" type="ORF">FCL42_03070</name>
</gene>
<keyword evidence="6" id="KW-0436">Ligase</keyword>
<dbReference type="SMART" id="SM00878">
    <property type="entry name" value="Biotin_carb_C"/>
    <property type="match status" value="1"/>
</dbReference>
<dbReference type="PROSITE" id="PS00867">
    <property type="entry name" value="CPSASE_2"/>
    <property type="match status" value="1"/>
</dbReference>
<dbReference type="OrthoDB" id="9763189at2"/>
<keyword evidence="7 12" id="KW-0547">Nucleotide-binding</keyword>
<dbReference type="GO" id="GO:0004075">
    <property type="term" value="F:biotin carboxylase activity"/>
    <property type="evidence" value="ECO:0007669"/>
    <property type="project" value="UniProtKB-EC"/>
</dbReference>
<evidence type="ECO:0000259" key="14">
    <source>
        <dbReference type="PROSITE" id="PS50975"/>
    </source>
</evidence>
<dbReference type="Pfam" id="PF21139">
    <property type="entry name" value="BT_MCC_alpha"/>
    <property type="match status" value="1"/>
</dbReference>
<dbReference type="InterPro" id="IPR048429">
    <property type="entry name" value="MCC_alpha_BT"/>
</dbReference>
<comment type="caution">
    <text evidence="16">The sequence shown here is derived from an EMBL/GenBank/DDBJ whole genome shotgun (WGS) entry which is preliminary data.</text>
</comment>
<accession>A0A4U1BQI6</accession>
<dbReference type="Proteomes" id="UP000305675">
    <property type="component" value="Unassembled WGS sequence"/>
</dbReference>
<dbReference type="GO" id="GO:0046872">
    <property type="term" value="F:metal ion binding"/>
    <property type="evidence" value="ECO:0007669"/>
    <property type="project" value="InterPro"/>
</dbReference>
<dbReference type="InterPro" id="IPR011764">
    <property type="entry name" value="Biotin_carboxylation_dom"/>
</dbReference>
<dbReference type="Gene3D" id="3.30.470.20">
    <property type="entry name" value="ATP-grasp fold, B domain"/>
    <property type="match status" value="1"/>
</dbReference>
<dbReference type="PROSITE" id="PS00188">
    <property type="entry name" value="BIOTIN"/>
    <property type="match status" value="1"/>
</dbReference>